<dbReference type="InterPro" id="IPR051677">
    <property type="entry name" value="AfsR-DnrI-RedD_regulator"/>
</dbReference>
<keyword evidence="2 4" id="KW-0238">DNA-binding</keyword>
<proteinExistence type="predicted"/>
<organism evidence="6 7">
    <name type="scientific">Kitasatospora aburaviensis</name>
    <dbReference type="NCBI Taxonomy" id="67265"/>
    <lineage>
        <taxon>Bacteria</taxon>
        <taxon>Bacillati</taxon>
        <taxon>Actinomycetota</taxon>
        <taxon>Actinomycetes</taxon>
        <taxon>Kitasatosporales</taxon>
        <taxon>Streptomycetaceae</taxon>
        <taxon>Kitasatospora</taxon>
    </lineage>
</organism>
<dbReference type="InterPro" id="IPR005158">
    <property type="entry name" value="BTAD"/>
</dbReference>
<gene>
    <name evidence="6" type="ORF">ACFP0N_38450</name>
</gene>
<dbReference type="PANTHER" id="PTHR35807">
    <property type="entry name" value="TRANSCRIPTIONAL REGULATOR REDD-RELATED"/>
    <property type="match status" value="1"/>
</dbReference>
<evidence type="ECO:0000313" key="6">
    <source>
        <dbReference type="EMBL" id="MFC5890850.1"/>
    </source>
</evidence>
<dbReference type="Gene3D" id="3.40.50.300">
    <property type="entry name" value="P-loop containing nucleotide triphosphate hydrolases"/>
    <property type="match status" value="1"/>
</dbReference>
<dbReference type="Gene3D" id="1.10.10.10">
    <property type="entry name" value="Winged helix-like DNA-binding domain superfamily/Winged helix DNA-binding domain"/>
    <property type="match status" value="1"/>
</dbReference>
<evidence type="ECO:0000256" key="4">
    <source>
        <dbReference type="PROSITE-ProRule" id="PRU01091"/>
    </source>
</evidence>
<dbReference type="InterPro" id="IPR036388">
    <property type="entry name" value="WH-like_DNA-bd_sf"/>
</dbReference>
<dbReference type="PANTHER" id="PTHR35807:SF1">
    <property type="entry name" value="TRANSCRIPTIONAL REGULATOR REDD"/>
    <property type="match status" value="1"/>
</dbReference>
<evidence type="ECO:0000256" key="2">
    <source>
        <dbReference type="ARBA" id="ARBA00023125"/>
    </source>
</evidence>
<keyword evidence="3" id="KW-0804">Transcription</keyword>
<sequence length="498" mass="52556">MPARTASVTWPDVGFGRTRRIALELHFSALGPLRARRGDQELLLNRARDRAVLAVLLARAGRPVPVAEIIDGVWGEEGDEAPNRARGLPATMYRLRNVLAGEDRTVEDGGVLRHVGKAYRLEADPANIDRTVFLAELAAATAARRNRQPERAHALLTAALGRWSAPVALDGVPGPFAEHDRRMLAGRREEARLARFELDVELGLALTAEPGPEPVTVVPHALALARAGRPERALALLAGSAPGGEAAALAARLRGRDPDLAGWTPWASRTAPRPVRRPFQLPPDIADFTGRSDLLAQLAAALAAPGPRRVTVTGPPGYGKSALAVHAAHRLAPGFPDGQLHADLNGRGPGADPAAVLAAFVRALGVEEQAVPPGLADLRALYLRLIAGRRVLVLLDGAVGVEQVRPLLPAEPGSAALVTARRPLPGGHTVTVGRMTPDEGIELLSRALGPGRLAREPDAARALAAACDHQPRALRLAASRLAGRPAWPISALLSHSRA</sequence>
<dbReference type="Pfam" id="PF03704">
    <property type="entry name" value="BTAD"/>
    <property type="match status" value="1"/>
</dbReference>
<comment type="caution">
    <text evidence="6">The sequence shown here is derived from an EMBL/GenBank/DDBJ whole genome shotgun (WGS) entry which is preliminary data.</text>
</comment>
<evidence type="ECO:0000259" key="5">
    <source>
        <dbReference type="PROSITE" id="PS51755"/>
    </source>
</evidence>
<dbReference type="RefSeq" id="WP_313766889.1">
    <property type="nucleotide sequence ID" value="NZ_BAAAVH010000079.1"/>
</dbReference>
<accession>A0ABW1F9P5</accession>
<feature type="DNA-binding region" description="OmpR/PhoB-type" evidence="4">
    <location>
        <begin position="16"/>
        <end position="123"/>
    </location>
</feature>
<evidence type="ECO:0000256" key="1">
    <source>
        <dbReference type="ARBA" id="ARBA00023015"/>
    </source>
</evidence>
<feature type="domain" description="OmpR/PhoB-type" evidence="5">
    <location>
        <begin position="16"/>
        <end position="123"/>
    </location>
</feature>
<reference evidence="7" key="1">
    <citation type="journal article" date="2019" name="Int. J. Syst. Evol. Microbiol.">
        <title>The Global Catalogue of Microorganisms (GCM) 10K type strain sequencing project: providing services to taxonomists for standard genome sequencing and annotation.</title>
        <authorList>
            <consortium name="The Broad Institute Genomics Platform"/>
            <consortium name="The Broad Institute Genome Sequencing Center for Infectious Disease"/>
            <person name="Wu L."/>
            <person name="Ma J."/>
        </authorList>
    </citation>
    <scope>NUCLEOTIDE SEQUENCE [LARGE SCALE GENOMIC DNA]</scope>
    <source>
        <strain evidence="7">CGMCC 4.1469</strain>
    </source>
</reference>
<dbReference type="PROSITE" id="PS51755">
    <property type="entry name" value="OMPR_PHOB"/>
    <property type="match status" value="1"/>
</dbReference>
<dbReference type="EMBL" id="JBHSOD010000099">
    <property type="protein sequence ID" value="MFC5890850.1"/>
    <property type="molecule type" value="Genomic_DNA"/>
</dbReference>
<dbReference type="Proteomes" id="UP001596067">
    <property type="component" value="Unassembled WGS sequence"/>
</dbReference>
<name>A0ABW1F9P5_9ACTN</name>
<dbReference type="SUPFAM" id="SSF46894">
    <property type="entry name" value="C-terminal effector domain of the bipartite response regulators"/>
    <property type="match status" value="1"/>
</dbReference>
<keyword evidence="7" id="KW-1185">Reference proteome</keyword>
<keyword evidence="1" id="KW-0805">Transcription regulation</keyword>
<evidence type="ECO:0000313" key="7">
    <source>
        <dbReference type="Proteomes" id="UP001596067"/>
    </source>
</evidence>
<dbReference type="InterPro" id="IPR027417">
    <property type="entry name" value="P-loop_NTPase"/>
</dbReference>
<dbReference type="InterPro" id="IPR016032">
    <property type="entry name" value="Sig_transdc_resp-reg_C-effctor"/>
</dbReference>
<evidence type="ECO:0000256" key="3">
    <source>
        <dbReference type="ARBA" id="ARBA00023163"/>
    </source>
</evidence>
<protein>
    <submittedName>
        <fullName evidence="6">BTAD domain-containing putative transcriptional regulator</fullName>
    </submittedName>
</protein>
<dbReference type="SUPFAM" id="SSF52540">
    <property type="entry name" value="P-loop containing nucleoside triphosphate hydrolases"/>
    <property type="match status" value="1"/>
</dbReference>
<dbReference type="SMART" id="SM00862">
    <property type="entry name" value="Trans_reg_C"/>
    <property type="match status" value="1"/>
</dbReference>
<dbReference type="InterPro" id="IPR001867">
    <property type="entry name" value="OmpR/PhoB-type_DNA-bd"/>
</dbReference>